<evidence type="ECO:0000313" key="6">
    <source>
        <dbReference type="EMBL" id="ODV92841.1"/>
    </source>
</evidence>
<evidence type="ECO:0000259" key="5">
    <source>
        <dbReference type="Pfam" id="PF10017"/>
    </source>
</evidence>
<dbReference type="GO" id="GO:1903257">
    <property type="term" value="P:selenoneine biosynthetic process"/>
    <property type="evidence" value="ECO:0007669"/>
    <property type="project" value="EnsemblFungi"/>
</dbReference>
<dbReference type="InterPro" id="IPR005532">
    <property type="entry name" value="SUMF_dom"/>
</dbReference>
<proteinExistence type="predicted"/>
<dbReference type="InterPro" id="IPR051128">
    <property type="entry name" value="EgtD_Methyltrsf_superfamily"/>
</dbReference>
<feature type="domain" description="Sulfatase-modifying factor enzyme-like" evidence="4">
    <location>
        <begin position="556"/>
        <end position="791"/>
    </location>
</feature>
<dbReference type="Gene3D" id="3.40.50.150">
    <property type="entry name" value="Vaccinia Virus protein VP39"/>
    <property type="match status" value="1"/>
</dbReference>
<dbReference type="InterPro" id="IPR042095">
    <property type="entry name" value="SUMF_sf"/>
</dbReference>
<gene>
    <name evidence="6" type="ORF">CANCADRAFT_94337</name>
</gene>
<dbReference type="OrthoDB" id="659at2759"/>
<dbReference type="GO" id="GO:0052699">
    <property type="term" value="P:ergothioneine biosynthetic process"/>
    <property type="evidence" value="ECO:0007669"/>
    <property type="project" value="EnsemblFungi"/>
</dbReference>
<dbReference type="Pfam" id="PF03781">
    <property type="entry name" value="FGE-sulfatase"/>
    <property type="match status" value="1"/>
</dbReference>
<dbReference type="InterPro" id="IPR017805">
    <property type="entry name" value="SAM_MeTrfase_EasF-type_put"/>
</dbReference>
<dbReference type="SUPFAM" id="SSF56436">
    <property type="entry name" value="C-type lectin-like"/>
    <property type="match status" value="1"/>
</dbReference>
<evidence type="ECO:0000256" key="3">
    <source>
        <dbReference type="SAM" id="MobiDB-lite"/>
    </source>
</evidence>
<dbReference type="Pfam" id="PF10017">
    <property type="entry name" value="Methyltransf_33"/>
    <property type="match status" value="1"/>
</dbReference>
<keyword evidence="7" id="KW-1185">Reference proteome</keyword>
<dbReference type="NCBIfam" id="TIGR03439">
    <property type="entry name" value="methyl_EasF"/>
    <property type="match status" value="1"/>
</dbReference>
<dbReference type="EMBL" id="KV453841">
    <property type="protein sequence ID" value="ODV92841.1"/>
    <property type="molecule type" value="Genomic_DNA"/>
</dbReference>
<keyword evidence="2" id="KW-0808">Transferase</keyword>
<dbReference type="Proteomes" id="UP000095023">
    <property type="component" value="Unassembled WGS sequence"/>
</dbReference>
<dbReference type="PANTHER" id="PTHR43397:SF1">
    <property type="entry name" value="ERGOTHIONEINE BIOSYNTHESIS PROTEIN 1"/>
    <property type="match status" value="1"/>
</dbReference>
<organism evidence="6 7">
    <name type="scientific">Tortispora caseinolytica NRRL Y-17796</name>
    <dbReference type="NCBI Taxonomy" id="767744"/>
    <lineage>
        <taxon>Eukaryota</taxon>
        <taxon>Fungi</taxon>
        <taxon>Dikarya</taxon>
        <taxon>Ascomycota</taxon>
        <taxon>Saccharomycotina</taxon>
        <taxon>Trigonopsidomycetes</taxon>
        <taxon>Trigonopsidales</taxon>
        <taxon>Trigonopsidaceae</taxon>
        <taxon>Tortispora</taxon>
    </lineage>
</organism>
<sequence length="792" mass="89695">MSPARDSMGAKIVDIRRSASTEPAISVADLKQSLTHNQLPTLLLYDEKGLQLFEDITYVSEYYLTNAEIEILKTESEEIAFRIPDGSTLVELGSGNLRKTSVILDALEAAKKTVHYYALDVSEAELDRCLSELTPREYKYVQLSGLLGLYEDSIDWIKSLKSDKPTFVSLLWLGSSIGNFTRDEAAEFLKSFTASALSTSDQFFIGIDHRNNPEIVYKAYNDSEKLTAKFILNGLNQANRILGEKVFDTRDFDYLGKYNADVGYHEAYLVPKVPIPLPQSIGGGMLEAGTEINIEKSFKYNVCDISRLLDTAGLSEACNWYNGSREYSLHLVYKPECRLPLASVVANMPSLEEWAYMHNMWDYVTCKMAPESMYLEQPIYLRNTVIFYLGHSPCFLDVVLNRANTGTLATQPVWYQDIFARGIDPDVDDPSKVHSHSSIPAEWPPLDDILQYQDSVRSRLRRLLTDNTGKMSSRTARAIWLGYEHDAMHLETLMYMMLQSPLKLSPPGVPKPSFIQSKHANSNQKWIRIPATVINIGIDDPDEADHRPGSHASRLMGWDNEKPSRGSVTVPPFSASPSLITNRQYYSYLLDRLRSGVVIKPPESWNASEDLQNVYVKTFFGDAPLCVDGSLNSDFIASDWPVCASYNELQEFMAQFQNGEFRFPTEHEVLAIYKTQQQRLHNDDPDYYDLSDSNVGFKHWHPSSNVDCIEGISGPGGQGVWEWTSTVFDSHEGFTVNELYPEYSADFFDGKHNVVLGGSWATAPRLSGRRSFRNWYQRSYCFAWIGARMVRK</sequence>
<dbReference type="AlphaFoldDB" id="A0A1E4TM67"/>
<accession>A0A1E4TM67</accession>
<dbReference type="PANTHER" id="PTHR43397">
    <property type="entry name" value="ERGOTHIONEINE BIOSYNTHESIS PROTEIN 1"/>
    <property type="match status" value="1"/>
</dbReference>
<protein>
    <submittedName>
        <fullName evidence="6">Uncharacterized protein</fullName>
    </submittedName>
</protein>
<keyword evidence="1" id="KW-0489">Methyltransferase</keyword>
<reference evidence="7" key="1">
    <citation type="submission" date="2016-02" db="EMBL/GenBank/DDBJ databases">
        <title>Comparative genomics of biotechnologically important yeasts.</title>
        <authorList>
            <consortium name="DOE Joint Genome Institute"/>
            <person name="Riley R."/>
            <person name="Haridas S."/>
            <person name="Wolfe K.H."/>
            <person name="Lopes M.R."/>
            <person name="Hittinger C.T."/>
            <person name="Goker M."/>
            <person name="Salamov A."/>
            <person name="Wisecaver J."/>
            <person name="Long T.M."/>
            <person name="Aerts A.L."/>
            <person name="Barry K."/>
            <person name="Choi C."/>
            <person name="Clum A."/>
            <person name="Coughlan A.Y."/>
            <person name="Deshpande S."/>
            <person name="Douglass A.P."/>
            <person name="Hanson S.J."/>
            <person name="Klenk H.-P."/>
            <person name="Labutti K."/>
            <person name="Lapidus A."/>
            <person name="Lindquist E."/>
            <person name="Lipzen A."/>
            <person name="Meier-Kolthoff J.P."/>
            <person name="Ohm R.A."/>
            <person name="Otillar R.P."/>
            <person name="Pangilinan J."/>
            <person name="Peng Y."/>
            <person name="Rokas A."/>
            <person name="Rosa C.A."/>
            <person name="Scheuner C."/>
            <person name="Sibirny A.A."/>
            <person name="Slot J.C."/>
            <person name="Stielow J.B."/>
            <person name="Sun H."/>
            <person name="Kurtzman C.P."/>
            <person name="Blackwell M."/>
            <person name="Jeffries T.W."/>
            <person name="Grigoriev I.V."/>
        </authorList>
    </citation>
    <scope>NUCLEOTIDE SEQUENCE [LARGE SCALE GENOMIC DNA]</scope>
    <source>
        <strain evidence="7">NRRL Y-17796</strain>
    </source>
</reference>
<name>A0A1E4TM67_9ASCO</name>
<dbReference type="InterPro" id="IPR019257">
    <property type="entry name" value="MeTrfase_dom"/>
</dbReference>
<dbReference type="InterPro" id="IPR016187">
    <property type="entry name" value="CTDL_fold"/>
</dbReference>
<dbReference type="Gene3D" id="3.90.1580.10">
    <property type="entry name" value="paralog of FGE (formylglycine-generating enzyme)"/>
    <property type="match status" value="1"/>
</dbReference>
<evidence type="ECO:0000259" key="4">
    <source>
        <dbReference type="Pfam" id="PF03781"/>
    </source>
</evidence>
<evidence type="ECO:0000256" key="1">
    <source>
        <dbReference type="ARBA" id="ARBA00022603"/>
    </source>
</evidence>
<evidence type="ECO:0000256" key="2">
    <source>
        <dbReference type="ARBA" id="ARBA00022679"/>
    </source>
</evidence>
<dbReference type="InterPro" id="IPR029063">
    <property type="entry name" value="SAM-dependent_MTases_sf"/>
</dbReference>
<feature type="region of interest" description="Disordered" evidence="3">
    <location>
        <begin position="541"/>
        <end position="570"/>
    </location>
</feature>
<evidence type="ECO:0000313" key="7">
    <source>
        <dbReference type="Proteomes" id="UP000095023"/>
    </source>
</evidence>
<dbReference type="GO" id="GO:0032259">
    <property type="term" value="P:methylation"/>
    <property type="evidence" value="ECO:0007669"/>
    <property type="project" value="UniProtKB-KW"/>
</dbReference>
<feature type="domain" description="Histidine-specific methyltransferase SAM-dependent" evidence="5">
    <location>
        <begin position="29"/>
        <end position="332"/>
    </location>
</feature>
<dbReference type="GO" id="GO:0052706">
    <property type="term" value="F:L-histidine N(alpha)-methyltransferase activity"/>
    <property type="evidence" value="ECO:0007669"/>
    <property type="project" value="EnsemblFungi"/>
</dbReference>